<keyword evidence="2" id="KW-0812">Transmembrane</keyword>
<feature type="transmembrane region" description="Helical" evidence="2">
    <location>
        <begin position="543"/>
        <end position="566"/>
    </location>
</feature>
<dbReference type="STRING" id="686832.A0A0C3C8G2"/>
<dbReference type="Proteomes" id="UP000053424">
    <property type="component" value="Unassembled WGS sequence"/>
</dbReference>
<feature type="compositionally biased region" description="Low complexity" evidence="1">
    <location>
        <begin position="164"/>
        <end position="253"/>
    </location>
</feature>
<organism evidence="3 4">
    <name type="scientific">Hebeloma cylindrosporum</name>
    <dbReference type="NCBI Taxonomy" id="76867"/>
    <lineage>
        <taxon>Eukaryota</taxon>
        <taxon>Fungi</taxon>
        <taxon>Dikarya</taxon>
        <taxon>Basidiomycota</taxon>
        <taxon>Agaricomycotina</taxon>
        <taxon>Agaricomycetes</taxon>
        <taxon>Agaricomycetidae</taxon>
        <taxon>Agaricales</taxon>
        <taxon>Agaricineae</taxon>
        <taxon>Hymenogastraceae</taxon>
        <taxon>Hebeloma</taxon>
    </lineage>
</organism>
<name>A0A0C3C8G2_HEBCY</name>
<dbReference type="InterPro" id="IPR040410">
    <property type="entry name" value="UPF0658_Golgi"/>
</dbReference>
<dbReference type="OrthoDB" id="2684482at2759"/>
<feature type="transmembrane region" description="Helical" evidence="2">
    <location>
        <begin position="30"/>
        <end position="52"/>
    </location>
</feature>
<dbReference type="PRINTS" id="PR01217">
    <property type="entry name" value="PRICHEXTENSN"/>
</dbReference>
<dbReference type="PANTHER" id="PTHR34391:SF2">
    <property type="entry name" value="TRP C-TERMINAL DOMAIN-CONTAINING PROTEIN"/>
    <property type="match status" value="1"/>
</dbReference>
<accession>A0A0C3C8G2</accession>
<keyword evidence="2" id="KW-1133">Transmembrane helix</keyword>
<keyword evidence="2" id="KW-0472">Membrane</keyword>
<dbReference type="PANTHER" id="PTHR34391">
    <property type="entry name" value="UPF0658 GOLGI APPARATUS MEMBRANE PROTEIN C1952.10C-RELATED"/>
    <property type="match status" value="1"/>
</dbReference>
<feature type="region of interest" description="Disordered" evidence="1">
    <location>
        <begin position="623"/>
        <end position="660"/>
    </location>
</feature>
<evidence type="ECO:0000256" key="1">
    <source>
        <dbReference type="SAM" id="MobiDB-lite"/>
    </source>
</evidence>
<dbReference type="HOGENOM" id="CLU_360173_0_0_1"/>
<dbReference type="GO" id="GO:0005794">
    <property type="term" value="C:Golgi apparatus"/>
    <property type="evidence" value="ECO:0007669"/>
    <property type="project" value="TreeGrafter"/>
</dbReference>
<feature type="compositionally biased region" description="Low complexity" evidence="1">
    <location>
        <begin position="706"/>
        <end position="719"/>
    </location>
</feature>
<proteinExistence type="predicted"/>
<feature type="region of interest" description="Disordered" evidence="1">
    <location>
        <begin position="697"/>
        <end position="719"/>
    </location>
</feature>
<feature type="transmembrane region" description="Helical" evidence="2">
    <location>
        <begin position="445"/>
        <end position="471"/>
    </location>
</feature>
<dbReference type="CDD" id="cd22541">
    <property type="entry name" value="SP5_N"/>
    <property type="match status" value="1"/>
</dbReference>
<feature type="transmembrane region" description="Helical" evidence="2">
    <location>
        <begin position="512"/>
        <end position="531"/>
    </location>
</feature>
<feature type="compositionally biased region" description="Acidic residues" evidence="1">
    <location>
        <begin position="97"/>
        <end position="112"/>
    </location>
</feature>
<evidence type="ECO:0000313" key="4">
    <source>
        <dbReference type="Proteomes" id="UP000053424"/>
    </source>
</evidence>
<dbReference type="AlphaFoldDB" id="A0A0C3C8G2"/>
<keyword evidence="4" id="KW-1185">Reference proteome</keyword>
<gene>
    <name evidence="3" type="ORF">M413DRAFT_446801</name>
</gene>
<dbReference type="SUPFAM" id="SSF81995">
    <property type="entry name" value="beta-sandwich domain of Sec23/24"/>
    <property type="match status" value="1"/>
</dbReference>
<reference evidence="4" key="2">
    <citation type="submission" date="2015-01" db="EMBL/GenBank/DDBJ databases">
        <title>Evolutionary Origins and Diversification of the Mycorrhizal Mutualists.</title>
        <authorList>
            <consortium name="DOE Joint Genome Institute"/>
            <consortium name="Mycorrhizal Genomics Consortium"/>
            <person name="Kohler A."/>
            <person name="Kuo A."/>
            <person name="Nagy L.G."/>
            <person name="Floudas D."/>
            <person name="Copeland A."/>
            <person name="Barry K.W."/>
            <person name="Cichocki N."/>
            <person name="Veneault-Fourrey C."/>
            <person name="LaButti K."/>
            <person name="Lindquist E.A."/>
            <person name="Lipzen A."/>
            <person name="Lundell T."/>
            <person name="Morin E."/>
            <person name="Murat C."/>
            <person name="Riley R."/>
            <person name="Ohm R."/>
            <person name="Sun H."/>
            <person name="Tunlid A."/>
            <person name="Henrissat B."/>
            <person name="Grigoriev I.V."/>
            <person name="Hibbett D.S."/>
            <person name="Martin F."/>
        </authorList>
    </citation>
    <scope>NUCLEOTIDE SEQUENCE [LARGE SCALE GENOMIC DNA]</scope>
    <source>
        <strain evidence="4">h7</strain>
    </source>
</reference>
<evidence type="ECO:0000256" key="2">
    <source>
        <dbReference type="SAM" id="Phobius"/>
    </source>
</evidence>
<evidence type="ECO:0000313" key="3">
    <source>
        <dbReference type="EMBL" id="KIM39881.1"/>
    </source>
</evidence>
<dbReference type="EMBL" id="KN831784">
    <property type="protein sequence ID" value="KIM39881.1"/>
    <property type="molecule type" value="Genomic_DNA"/>
</dbReference>
<reference evidence="3 4" key="1">
    <citation type="submission" date="2014-04" db="EMBL/GenBank/DDBJ databases">
        <authorList>
            <consortium name="DOE Joint Genome Institute"/>
            <person name="Kuo A."/>
            <person name="Gay G."/>
            <person name="Dore J."/>
            <person name="Kohler A."/>
            <person name="Nagy L.G."/>
            <person name="Floudas D."/>
            <person name="Copeland A."/>
            <person name="Barry K.W."/>
            <person name="Cichocki N."/>
            <person name="Veneault-Fourrey C."/>
            <person name="LaButti K."/>
            <person name="Lindquist E.A."/>
            <person name="Lipzen A."/>
            <person name="Lundell T."/>
            <person name="Morin E."/>
            <person name="Murat C."/>
            <person name="Sun H."/>
            <person name="Tunlid A."/>
            <person name="Henrissat B."/>
            <person name="Grigoriev I.V."/>
            <person name="Hibbett D.S."/>
            <person name="Martin F."/>
            <person name="Nordberg H.P."/>
            <person name="Cantor M.N."/>
            <person name="Hua S.X."/>
        </authorList>
    </citation>
    <scope>NUCLEOTIDE SEQUENCE [LARGE SCALE GENOMIC DNA]</scope>
    <source>
        <strain evidence="4">h7</strain>
    </source>
</reference>
<protein>
    <submittedName>
        <fullName evidence="3">Uncharacterized protein</fullName>
    </submittedName>
</protein>
<feature type="transmembrane region" description="Helical" evidence="2">
    <location>
        <begin position="483"/>
        <end position="505"/>
    </location>
</feature>
<feature type="compositionally biased region" description="Polar residues" evidence="1">
    <location>
        <begin position="275"/>
        <end position="296"/>
    </location>
</feature>
<feature type="transmembrane region" description="Helical" evidence="2">
    <location>
        <begin position="403"/>
        <end position="425"/>
    </location>
</feature>
<feature type="region of interest" description="Disordered" evidence="1">
    <location>
        <begin position="87"/>
        <end position="296"/>
    </location>
</feature>
<sequence>MSGEQLVKRTASSARVKLLYERVTLTRFTALYFFCAIVTCILLSSLQVVSLAHDLRAVSALSSLIQGSNITGLAIRESYMGVPILDGEMSEDITSRDDEDGSGDDEDDDDDDDKGKGKGKSKGKGPGENDNIPLPKEPDTIPSPRTSPLVRTAPTPSVPPTLPVPKTSSPVPQTSSPVPQTSSPVPQTSSSVPQTSSPAPQTSSPAPQTSSPAPQTSSPAPQTSSPVPQTSSPISHTSSPVPQTSSPVPQISTPLPPASKTVQITPVVNPPFPPSVTSQTSVLSSPGPSVTPMDDQNSWVPEEACITSLVWLKDILHDSLREDVVTLVFQVWLFILALVTVINQSIPHLGAGLLGQALGTSWRAYRVHFINILRDEYHQDVLRRACNNQEFLGGWLEKRIEDAIPLVALNSLALVLLGYFSYKLLNEYSNQTFRRVGASPSVQRLYKFVLAFSLCLQVSGFFSLASVTMWIDKASRPHHGKFYLASSIVTLVLLFPWLIIGWIGVRRESRMGFVIFFIVSLIIIGISTSMFSSNLYRYTFSSWTFFATITVTALIFLIATTALGIVCRISFGQGLAHYLQVSEALEEADFTPADFDTGQHGGDPEKPRHEDVEDFSFRLPVPVHSAPHTPQTKAIRDESRFTRNSVYSDNDRPPIQLSSSAPLESELASVKRLSTSSRFSRALKKFSMFAPSVSAKSVWREQDNQSSSGSAPASIKSSPRLSRNLDPFAAISPPLPSPPALSYVASNLSYASSNAANSAVESQSSNPFVQRIYRAAP</sequence>